<evidence type="ECO:0000313" key="3">
    <source>
        <dbReference type="EMBL" id="RFA15532.1"/>
    </source>
</evidence>
<dbReference type="InterPro" id="IPR017969">
    <property type="entry name" value="Heavy-metal-associated_CS"/>
</dbReference>
<feature type="domain" description="HMA" evidence="2">
    <location>
        <begin position="39"/>
        <end position="107"/>
    </location>
</feature>
<name>A0A3E0VZR1_9MICO</name>
<evidence type="ECO:0000256" key="1">
    <source>
        <dbReference type="ARBA" id="ARBA00022723"/>
    </source>
</evidence>
<reference evidence="3 4" key="1">
    <citation type="submission" date="2017-04" db="EMBL/GenBank/DDBJ databases">
        <title>Comparative genome analysis of Subtercola boreus.</title>
        <authorList>
            <person name="Cho Y.-J."/>
            <person name="Cho A."/>
            <person name="Kim O.-S."/>
            <person name="Lee J.-I."/>
        </authorList>
    </citation>
    <scope>NUCLEOTIDE SEQUENCE [LARGE SCALE GENOMIC DNA]</scope>
    <source>
        <strain evidence="3 4">P27479</strain>
    </source>
</reference>
<gene>
    <name evidence="3" type="ORF">B7R22_06820</name>
</gene>
<dbReference type="EMBL" id="NBXB01000020">
    <property type="protein sequence ID" value="RFA15532.1"/>
    <property type="molecule type" value="Genomic_DNA"/>
</dbReference>
<dbReference type="GO" id="GO:0046872">
    <property type="term" value="F:metal ion binding"/>
    <property type="evidence" value="ECO:0007669"/>
    <property type="project" value="UniProtKB-KW"/>
</dbReference>
<dbReference type="Gene3D" id="3.30.70.100">
    <property type="match status" value="1"/>
</dbReference>
<dbReference type="Pfam" id="PF00403">
    <property type="entry name" value="HMA"/>
    <property type="match status" value="1"/>
</dbReference>
<sequence length="109" mass="10835">MMSESNLNADLGLTDNNGGCSCGHMEHNAAPDTAGADVVRAHYLVSGMTCSHCVASVTEELSAVPGVDSVSVALNVGGVSTVMVVSSAPVPVGEVRAAIAEAGYEMVAG</sequence>
<dbReference type="InterPro" id="IPR006121">
    <property type="entry name" value="HMA_dom"/>
</dbReference>
<protein>
    <submittedName>
        <fullName evidence="3">Copper resistance protein CopZ</fullName>
    </submittedName>
</protein>
<organism evidence="3 4">
    <name type="scientific">Subtercola boreus</name>
    <dbReference type="NCBI Taxonomy" id="120213"/>
    <lineage>
        <taxon>Bacteria</taxon>
        <taxon>Bacillati</taxon>
        <taxon>Actinomycetota</taxon>
        <taxon>Actinomycetes</taxon>
        <taxon>Micrococcales</taxon>
        <taxon>Microbacteriaceae</taxon>
        <taxon>Subtercola</taxon>
    </lineage>
</organism>
<dbReference type="CDD" id="cd00371">
    <property type="entry name" value="HMA"/>
    <property type="match status" value="1"/>
</dbReference>
<dbReference type="PROSITE" id="PS01047">
    <property type="entry name" value="HMA_1"/>
    <property type="match status" value="1"/>
</dbReference>
<dbReference type="SUPFAM" id="SSF55008">
    <property type="entry name" value="HMA, heavy metal-associated domain"/>
    <property type="match status" value="1"/>
</dbReference>
<evidence type="ECO:0000313" key="4">
    <source>
        <dbReference type="Proteomes" id="UP000256541"/>
    </source>
</evidence>
<proteinExistence type="predicted"/>
<dbReference type="PROSITE" id="PS50846">
    <property type="entry name" value="HMA_2"/>
    <property type="match status" value="1"/>
</dbReference>
<dbReference type="AlphaFoldDB" id="A0A3E0VZR1"/>
<dbReference type="InterPro" id="IPR036163">
    <property type="entry name" value="HMA_dom_sf"/>
</dbReference>
<keyword evidence="1" id="KW-0479">Metal-binding</keyword>
<evidence type="ECO:0000259" key="2">
    <source>
        <dbReference type="PROSITE" id="PS50846"/>
    </source>
</evidence>
<accession>A0A3E0VZR1</accession>
<comment type="caution">
    <text evidence="3">The sequence shown here is derived from an EMBL/GenBank/DDBJ whole genome shotgun (WGS) entry which is preliminary data.</text>
</comment>
<dbReference type="Proteomes" id="UP000256541">
    <property type="component" value="Unassembled WGS sequence"/>
</dbReference>
<dbReference type="OrthoDB" id="9813965at2"/>